<organism evidence="2 3">
    <name type="scientific">Verticillium longisporum</name>
    <name type="common">Verticillium dahliae var. longisporum</name>
    <dbReference type="NCBI Taxonomy" id="100787"/>
    <lineage>
        <taxon>Eukaryota</taxon>
        <taxon>Fungi</taxon>
        <taxon>Dikarya</taxon>
        <taxon>Ascomycota</taxon>
        <taxon>Pezizomycotina</taxon>
        <taxon>Sordariomycetes</taxon>
        <taxon>Hypocreomycetidae</taxon>
        <taxon>Glomerellales</taxon>
        <taxon>Plectosphaerellaceae</taxon>
        <taxon>Verticillium</taxon>
    </lineage>
</organism>
<dbReference type="Pfam" id="PF00364">
    <property type="entry name" value="Biotin_lipoyl"/>
    <property type="match status" value="1"/>
</dbReference>
<dbReference type="Gene3D" id="2.40.50.100">
    <property type="match status" value="1"/>
</dbReference>
<evidence type="ECO:0000313" key="3">
    <source>
        <dbReference type="Proteomes" id="UP000045706"/>
    </source>
</evidence>
<dbReference type="InterPro" id="IPR011053">
    <property type="entry name" value="Single_hybrid_motif"/>
</dbReference>
<dbReference type="AlphaFoldDB" id="A0A0G4NEU8"/>
<dbReference type="GO" id="GO:0003824">
    <property type="term" value="F:catalytic activity"/>
    <property type="evidence" value="ECO:0007669"/>
    <property type="project" value="InterPro"/>
</dbReference>
<dbReference type="Pfam" id="PF01425">
    <property type="entry name" value="Amidase"/>
    <property type="match status" value="1"/>
</dbReference>
<protein>
    <recommendedName>
        <fullName evidence="1">Lipoyl-binding domain-containing protein</fullName>
    </recommendedName>
</protein>
<dbReference type="InterPro" id="IPR036928">
    <property type="entry name" value="AS_sf"/>
</dbReference>
<dbReference type="SUPFAM" id="SSF75304">
    <property type="entry name" value="Amidase signature (AS) enzymes"/>
    <property type="match status" value="1"/>
</dbReference>
<dbReference type="InterPro" id="IPR000120">
    <property type="entry name" value="Amidase"/>
</dbReference>
<dbReference type="InterPro" id="IPR023631">
    <property type="entry name" value="Amidase_dom"/>
</dbReference>
<dbReference type="SUPFAM" id="SSF51230">
    <property type="entry name" value="Single hybrid motif"/>
    <property type="match status" value="1"/>
</dbReference>
<dbReference type="PROSITE" id="PS50968">
    <property type="entry name" value="BIOTINYL_LIPOYL"/>
    <property type="match status" value="1"/>
</dbReference>
<sequence length="524" mass="56079">MVDMSVTEPFPLTIPEWTTAQRGSGGLERLLALRASEESLNSNAWISLATPAQIETQWRHLEAFSATAGPASLPLFGVPFAAKDNIDVAGFPTTAACPSFAKGPLEQDSTVVANLKAAGAIVLGKTNLDQFATGLVGTRSPYGAVRNSFDPERVSGGSSSGSAVVVARGIVPFSLGTDTAGSGRVPAGLNNLIGLKPTRGAISTAGVVPACRSLDCVSIFALTTEDAETALAAAEGYDLADSFSRKRPEISAASGRRMAICSDPQWYGQGEQEAAYIRAIAKAESLGWTLVPRDFSQLFELANLLYEGPWVGFGGNYMCIYGMDSPGGYQLVGRTIPIWDEVLATSTRSNGSAAKKPWMFRLFDRISFYHISEAELDAAVREGRTSTLVHIEPGTVELETYEAWLAANKTELDAVVAAREAAFHNAPFLEELLRPYEAPEGEKRALGGEDVDGERVRAQMPGKCWRCVVKKGDEVEVGDALVWIESNKMEIKISSPVKGRVTRVFVEEGEIVGPHDDLLVISAV</sequence>
<dbReference type="InterPro" id="IPR000089">
    <property type="entry name" value="Biotin_lipoyl"/>
</dbReference>
<evidence type="ECO:0000259" key="1">
    <source>
        <dbReference type="PROSITE" id="PS50968"/>
    </source>
</evidence>
<dbReference type="Gene3D" id="1.20.58.1700">
    <property type="match status" value="1"/>
</dbReference>
<dbReference type="PANTHER" id="PTHR11895:SF169">
    <property type="entry name" value="GLUTAMYL-TRNA(GLN) AMIDOTRANSFERASE"/>
    <property type="match status" value="1"/>
</dbReference>
<name>A0A0G4NEU8_VERLO</name>
<gene>
    <name evidence="2" type="ORF">BN1723_006397</name>
</gene>
<dbReference type="EMBL" id="CVQI01034495">
    <property type="protein sequence ID" value="CRK45027.1"/>
    <property type="molecule type" value="Genomic_DNA"/>
</dbReference>
<dbReference type="CDD" id="cd06850">
    <property type="entry name" value="biotinyl_domain"/>
    <property type="match status" value="1"/>
</dbReference>
<dbReference type="PANTHER" id="PTHR11895">
    <property type="entry name" value="TRANSAMIDASE"/>
    <property type="match status" value="1"/>
</dbReference>
<dbReference type="Gene3D" id="3.90.1300.10">
    <property type="entry name" value="Amidase signature (AS) domain"/>
    <property type="match status" value="1"/>
</dbReference>
<accession>A0A0G4NEU8</accession>
<feature type="domain" description="Lipoyl-binding" evidence="1">
    <location>
        <begin position="447"/>
        <end position="522"/>
    </location>
</feature>
<dbReference type="Proteomes" id="UP000045706">
    <property type="component" value="Unassembled WGS sequence"/>
</dbReference>
<proteinExistence type="predicted"/>
<evidence type="ECO:0000313" key="2">
    <source>
        <dbReference type="EMBL" id="CRK45027.1"/>
    </source>
</evidence>
<reference evidence="3" key="1">
    <citation type="submission" date="2015-05" db="EMBL/GenBank/DDBJ databases">
        <authorList>
            <person name="Fogelqvist Johan"/>
        </authorList>
    </citation>
    <scope>NUCLEOTIDE SEQUENCE [LARGE SCALE GENOMIC DNA]</scope>
</reference>